<dbReference type="SMART" id="SM00356">
    <property type="entry name" value="ZnF_C3H1"/>
    <property type="match status" value="2"/>
</dbReference>
<dbReference type="GO" id="GO:0008270">
    <property type="term" value="F:zinc ion binding"/>
    <property type="evidence" value="ECO:0007669"/>
    <property type="project" value="UniProtKB-KW"/>
</dbReference>
<evidence type="ECO:0000256" key="8">
    <source>
        <dbReference type="ARBA" id="ARBA00037262"/>
    </source>
</evidence>
<keyword evidence="5 12" id="KW-0862">Zinc</keyword>
<comment type="subcellular location">
    <subcellularLocation>
        <location evidence="1">Nucleus membrane</location>
        <topology evidence="1">Peripheral membrane protein</topology>
        <orientation evidence="1">Cytoplasmic side</orientation>
    </subcellularLocation>
    <subcellularLocation>
        <location evidence="2">Nucleus</location>
        <location evidence="2">Nuclear pore complex</location>
    </subcellularLocation>
</comment>
<feature type="domain" description="C3H1-type" evidence="14">
    <location>
        <begin position="30"/>
        <end position="58"/>
    </location>
</feature>
<dbReference type="PANTHER" id="PTHR46527">
    <property type="entry name" value="NUCLEOPORIN-LIKE PROTEIN 2"/>
    <property type="match status" value="1"/>
</dbReference>
<feature type="region of interest" description="Disordered" evidence="13">
    <location>
        <begin position="99"/>
        <end position="132"/>
    </location>
</feature>
<feature type="region of interest" description="Disordered" evidence="13">
    <location>
        <begin position="561"/>
        <end position="595"/>
    </location>
</feature>
<evidence type="ECO:0000256" key="13">
    <source>
        <dbReference type="SAM" id="MobiDB-lite"/>
    </source>
</evidence>
<comment type="function">
    <text evidence="8">Required for the export of mRNAs containing poly(A) tails from the nucleus into the cytoplasm.</text>
</comment>
<dbReference type="Gene3D" id="3.30.1370.210">
    <property type="match status" value="1"/>
</dbReference>
<feature type="region of interest" description="Disordered" evidence="13">
    <location>
        <begin position="1"/>
        <end position="31"/>
    </location>
</feature>
<dbReference type="PROSITE" id="PS51266">
    <property type="entry name" value="ZF_CHY"/>
    <property type="match status" value="1"/>
</dbReference>
<feature type="zinc finger region" description="C3H1-type" evidence="12">
    <location>
        <begin position="30"/>
        <end position="58"/>
    </location>
</feature>
<evidence type="ECO:0000256" key="1">
    <source>
        <dbReference type="ARBA" id="ARBA00004335"/>
    </source>
</evidence>
<evidence type="ECO:0000256" key="3">
    <source>
        <dbReference type="ARBA" id="ARBA00022723"/>
    </source>
</evidence>
<dbReference type="GO" id="GO:0031965">
    <property type="term" value="C:nuclear membrane"/>
    <property type="evidence" value="ECO:0007669"/>
    <property type="project" value="UniProtKB-SubCell"/>
</dbReference>
<sequence length="705" mass="80044">MENQEEPSPEPQTEKENQKQTVPSNTGSNPTAERVCRFYSQGRHCHFGRRCRFLHQWVEAKGILKGAENKTDNTLSSNPTEDGKLNDSANTVLEYREQVQNTGQASTIRDVSSKCDQPSLNNKASSGRKERPRRPCRYFLSGNCAMEDRCRFWHPEQLPSIKDNSDQRERERGTERPWPPIVRPSAIREEVKLSEFTEELSKQLRETEINQLSKRFPKDRLIVQEREDGKVTYYRVTVQPTDPDWPFDLKDIDIMVSFPDEYPLQVFSLEIPEDQDLPAVMGRHVCKASEEWVQAKHATNELMGKVELLFRPFLRWLDRNLEKLFTEGARLLKRDIEAERSGIEFVPYEQLKVTSPSASTERTADPSESCGEEDSDADSHSDCEGEQEESCEADGPSSGVDGDGEATSHCVENVKSTEPRKGTEVKLMGLHLGEGTATVVASRITVSLQCSRCKITADLTMARDHPYTAQCEKCSAHISATFRPSMLHHYSAVLGYLDLSAAVPVDLVLQDCELVVGCLSCSKEEPLQNVLYGQNKEFNCLHCHSKLSILVETTRFQYLQPRSRNERGDKGSLQHRPKFHRDPAVQPGKPLPQKGTCRHYKQSHRWLRFPCCGKAYPCDTCHDEDQDHEMELATRMICGYCAKEQPYTSEKPCISCGSMVTRGPHSSHWEGGQGCRNKIKMCRNDRQKYANTGKTVSRKSASQQK</sequence>
<keyword evidence="6" id="KW-0906">Nuclear pore complex</keyword>
<evidence type="ECO:0000256" key="2">
    <source>
        <dbReference type="ARBA" id="ARBA00004567"/>
    </source>
</evidence>
<organism evidence="16 17">
    <name type="scientific">Acipenser oxyrinchus oxyrinchus</name>
    <dbReference type="NCBI Taxonomy" id="40147"/>
    <lineage>
        <taxon>Eukaryota</taxon>
        <taxon>Metazoa</taxon>
        <taxon>Chordata</taxon>
        <taxon>Craniata</taxon>
        <taxon>Vertebrata</taxon>
        <taxon>Euteleostomi</taxon>
        <taxon>Actinopterygii</taxon>
        <taxon>Chondrostei</taxon>
        <taxon>Acipenseriformes</taxon>
        <taxon>Acipenseridae</taxon>
        <taxon>Acipenser</taxon>
    </lineage>
</organism>
<feature type="compositionally biased region" description="Basic and acidic residues" evidence="13">
    <location>
        <begin position="163"/>
        <end position="175"/>
    </location>
</feature>
<dbReference type="Proteomes" id="UP001230051">
    <property type="component" value="Unassembled WGS sequence"/>
</dbReference>
<feature type="domain" description="CHY-type" evidence="15">
    <location>
        <begin position="590"/>
        <end position="658"/>
    </location>
</feature>
<feature type="compositionally biased region" description="Polar residues" evidence="13">
    <location>
        <begin position="99"/>
        <end position="125"/>
    </location>
</feature>
<name>A0AAD8CUK2_ACIOX</name>
<evidence type="ECO:0000256" key="4">
    <source>
        <dbReference type="ARBA" id="ARBA00022771"/>
    </source>
</evidence>
<dbReference type="SUPFAM" id="SSF161219">
    <property type="entry name" value="CHY zinc finger-like"/>
    <property type="match status" value="1"/>
</dbReference>
<dbReference type="AlphaFoldDB" id="A0AAD8CUK2"/>
<feature type="domain" description="C3H1-type" evidence="14">
    <location>
        <begin position="130"/>
        <end position="157"/>
    </location>
</feature>
<dbReference type="GO" id="GO:0005643">
    <property type="term" value="C:nuclear pore"/>
    <property type="evidence" value="ECO:0007669"/>
    <property type="project" value="UniProtKB-SubCell"/>
</dbReference>
<evidence type="ECO:0000313" key="16">
    <source>
        <dbReference type="EMBL" id="KAK1158174.1"/>
    </source>
</evidence>
<protein>
    <recommendedName>
        <fullName evidence="9">Nucleoporin NUP42</fullName>
    </recommendedName>
    <alternativeName>
        <fullName evidence="10">Nucleoporin-like protein 2</fullName>
    </alternativeName>
</protein>
<keyword evidence="6" id="KW-0509">mRNA transport</keyword>
<feature type="compositionally biased region" description="Polar residues" evidence="13">
    <location>
        <begin position="19"/>
        <end position="31"/>
    </location>
</feature>
<keyword evidence="6" id="KW-0811">Translocation</keyword>
<reference evidence="16" key="1">
    <citation type="submission" date="2022-02" db="EMBL/GenBank/DDBJ databases">
        <title>Atlantic sturgeon de novo genome assembly.</title>
        <authorList>
            <person name="Stock M."/>
            <person name="Klopp C."/>
            <person name="Guiguen Y."/>
            <person name="Cabau C."/>
            <person name="Parinello H."/>
            <person name="Santidrian Yebra-Pimentel E."/>
            <person name="Kuhl H."/>
            <person name="Dirks R.P."/>
            <person name="Guessner J."/>
            <person name="Wuertz S."/>
            <person name="Du K."/>
            <person name="Schartl M."/>
        </authorList>
    </citation>
    <scope>NUCLEOTIDE SEQUENCE</scope>
    <source>
        <strain evidence="16">STURGEONOMICS-FGT-2020</strain>
        <tissue evidence="16">Whole blood</tissue>
    </source>
</reference>
<keyword evidence="6" id="KW-0653">Protein transport</keyword>
<dbReference type="PANTHER" id="PTHR46527:SF1">
    <property type="entry name" value="NUCLEOPORIN NUP42"/>
    <property type="match status" value="1"/>
</dbReference>
<dbReference type="SUPFAM" id="SSF90229">
    <property type="entry name" value="CCCH zinc finger"/>
    <property type="match status" value="2"/>
</dbReference>
<evidence type="ECO:0000259" key="15">
    <source>
        <dbReference type="PROSITE" id="PS51266"/>
    </source>
</evidence>
<feature type="region of interest" description="Disordered" evidence="13">
    <location>
        <begin position="159"/>
        <end position="180"/>
    </location>
</feature>
<comment type="caution">
    <text evidence="16">The sequence shown here is derived from an EMBL/GenBank/DDBJ whole genome shotgun (WGS) entry which is preliminary data.</text>
</comment>
<proteinExistence type="predicted"/>
<feature type="compositionally biased region" description="Basic and acidic residues" evidence="13">
    <location>
        <begin position="563"/>
        <end position="572"/>
    </location>
</feature>
<dbReference type="InterPro" id="IPR000571">
    <property type="entry name" value="Znf_CCCH"/>
</dbReference>
<keyword evidence="7" id="KW-0539">Nucleus</keyword>
<keyword evidence="3 12" id="KW-0479">Metal-binding</keyword>
<gene>
    <name evidence="16" type="ORF">AOXY_G24429</name>
</gene>
<evidence type="ECO:0000256" key="6">
    <source>
        <dbReference type="ARBA" id="ARBA00023132"/>
    </source>
</evidence>
<dbReference type="EMBL" id="JAGXEW010000025">
    <property type="protein sequence ID" value="KAK1158174.1"/>
    <property type="molecule type" value="Genomic_DNA"/>
</dbReference>
<dbReference type="PROSITE" id="PS50103">
    <property type="entry name" value="ZF_C3H1"/>
    <property type="match status" value="2"/>
</dbReference>
<evidence type="ECO:0000256" key="10">
    <source>
        <dbReference type="ARBA" id="ARBA00042384"/>
    </source>
</evidence>
<dbReference type="InterPro" id="IPR051767">
    <property type="entry name" value="Nucleoporin_NUP42"/>
</dbReference>
<evidence type="ECO:0000256" key="12">
    <source>
        <dbReference type="PROSITE-ProRule" id="PRU00723"/>
    </source>
</evidence>
<evidence type="ECO:0000313" key="17">
    <source>
        <dbReference type="Proteomes" id="UP001230051"/>
    </source>
</evidence>
<feature type="zinc finger region" description="C3H1-type" evidence="12">
    <location>
        <begin position="130"/>
        <end position="157"/>
    </location>
</feature>
<dbReference type="InterPro" id="IPR037274">
    <property type="entry name" value="Znf_CHY_sf"/>
</dbReference>
<dbReference type="InterPro" id="IPR008913">
    <property type="entry name" value="Znf_CHY"/>
</dbReference>
<dbReference type="InterPro" id="IPR036855">
    <property type="entry name" value="Znf_CCCH_sf"/>
</dbReference>
<evidence type="ECO:0000256" key="9">
    <source>
        <dbReference type="ARBA" id="ARBA00039886"/>
    </source>
</evidence>
<evidence type="ECO:0000259" key="14">
    <source>
        <dbReference type="PROSITE" id="PS50103"/>
    </source>
</evidence>
<keyword evidence="4 11" id="KW-0863">Zinc-finger</keyword>
<evidence type="ECO:0000256" key="5">
    <source>
        <dbReference type="ARBA" id="ARBA00022833"/>
    </source>
</evidence>
<evidence type="ECO:0000256" key="11">
    <source>
        <dbReference type="PROSITE-ProRule" id="PRU00601"/>
    </source>
</evidence>
<keyword evidence="17" id="KW-1185">Reference proteome</keyword>
<keyword evidence="6" id="KW-0813">Transport</keyword>
<accession>A0AAD8CUK2</accession>
<evidence type="ECO:0000256" key="7">
    <source>
        <dbReference type="ARBA" id="ARBA00023242"/>
    </source>
</evidence>
<dbReference type="Pfam" id="PF05495">
    <property type="entry name" value="zf-CHY"/>
    <property type="match status" value="1"/>
</dbReference>
<feature type="region of interest" description="Disordered" evidence="13">
    <location>
        <begin position="354"/>
        <end position="417"/>
    </location>
</feature>